<keyword evidence="4" id="KW-0677">Repeat</keyword>
<evidence type="ECO:0000313" key="10">
    <source>
        <dbReference type="EMBL" id="KHN10377.1"/>
    </source>
</evidence>
<dbReference type="PANTHER" id="PTHR32080:SF36">
    <property type="entry name" value="PLASMODESMATA-LOCATED PROTEIN 1"/>
    <property type="match status" value="1"/>
</dbReference>
<feature type="domain" description="Gnk2-homologous" evidence="9">
    <location>
        <begin position="7"/>
        <end position="70"/>
    </location>
</feature>
<evidence type="ECO:0000256" key="1">
    <source>
        <dbReference type="ARBA" id="ARBA00004251"/>
    </source>
</evidence>
<comment type="similarity">
    <text evidence="8">Belongs to the cysteine-rich repeat secretory protein family. Plasmodesmata-located proteins (PDLD) subfamily.</text>
</comment>
<dbReference type="CDD" id="cd23509">
    <property type="entry name" value="Gnk2-like"/>
    <property type="match status" value="1"/>
</dbReference>
<dbReference type="Gene3D" id="3.30.430.20">
    <property type="entry name" value="Gnk2 domain, C-X8-C-X2-C motif"/>
    <property type="match status" value="1"/>
</dbReference>
<dbReference type="GO" id="GO:0009506">
    <property type="term" value="C:plasmodesma"/>
    <property type="evidence" value="ECO:0007669"/>
    <property type="project" value="UniProtKB-SubCell"/>
</dbReference>
<proteinExistence type="inferred from homology"/>
<dbReference type="EMBL" id="KN664516">
    <property type="protein sequence ID" value="KHN10377.1"/>
    <property type="molecule type" value="Genomic_DNA"/>
</dbReference>
<dbReference type="GO" id="GO:0005886">
    <property type="term" value="C:plasma membrane"/>
    <property type="evidence" value="ECO:0007669"/>
    <property type="project" value="UniProtKB-SubCell"/>
</dbReference>
<sequence>MIWVVTQGQYCQNLKPLLDSLVLVSTQKGFVATTQNTFTGTFQCRGDLSNAECYNYVSKIPNMLGHLCGGGTGAAERVLPMVRGGQVQGGLGYIASVQGVRGSQSGRQWRVLVRGYFGKCGLWGLYQECCGTGWGSVC</sequence>
<evidence type="ECO:0000256" key="6">
    <source>
        <dbReference type="ARBA" id="ARBA00023157"/>
    </source>
</evidence>
<dbReference type="Pfam" id="PF01657">
    <property type="entry name" value="Stress-antifung"/>
    <property type="match status" value="1"/>
</dbReference>
<evidence type="ECO:0000256" key="7">
    <source>
        <dbReference type="ARBA" id="ARBA00024184"/>
    </source>
</evidence>
<dbReference type="InterPro" id="IPR051378">
    <property type="entry name" value="Cell2Cell_Antifungal"/>
</dbReference>
<name>A0A0B2PS30_GLYSO</name>
<dbReference type="GO" id="GO:0010497">
    <property type="term" value="P:plasmodesmata-mediated intercellular transport"/>
    <property type="evidence" value="ECO:0007669"/>
    <property type="project" value="TreeGrafter"/>
</dbReference>
<dbReference type="InterPro" id="IPR038408">
    <property type="entry name" value="GNK2_sf"/>
</dbReference>
<dbReference type="PANTHER" id="PTHR32080">
    <property type="entry name" value="ANTIFUNGAL PROTEIN GINKBILOBIN-2-LIKE"/>
    <property type="match status" value="1"/>
</dbReference>
<evidence type="ECO:0000259" key="9">
    <source>
        <dbReference type="Pfam" id="PF01657"/>
    </source>
</evidence>
<dbReference type="GO" id="GO:0046739">
    <property type="term" value="P:transport of virus in multicellular host"/>
    <property type="evidence" value="ECO:0007669"/>
    <property type="project" value="TreeGrafter"/>
</dbReference>
<evidence type="ECO:0000256" key="4">
    <source>
        <dbReference type="ARBA" id="ARBA00022737"/>
    </source>
</evidence>
<keyword evidence="5" id="KW-0965">Cell junction</keyword>
<organism evidence="10">
    <name type="scientific">Glycine soja</name>
    <name type="common">Wild soybean</name>
    <dbReference type="NCBI Taxonomy" id="3848"/>
    <lineage>
        <taxon>Eukaryota</taxon>
        <taxon>Viridiplantae</taxon>
        <taxon>Streptophyta</taxon>
        <taxon>Embryophyta</taxon>
        <taxon>Tracheophyta</taxon>
        <taxon>Spermatophyta</taxon>
        <taxon>Magnoliopsida</taxon>
        <taxon>eudicotyledons</taxon>
        <taxon>Gunneridae</taxon>
        <taxon>Pentapetalae</taxon>
        <taxon>rosids</taxon>
        <taxon>fabids</taxon>
        <taxon>Fabales</taxon>
        <taxon>Fabaceae</taxon>
        <taxon>Papilionoideae</taxon>
        <taxon>50 kb inversion clade</taxon>
        <taxon>NPAAA clade</taxon>
        <taxon>indigoferoid/millettioid clade</taxon>
        <taxon>Phaseoleae</taxon>
        <taxon>Glycine</taxon>
        <taxon>Glycine subgen. Soja</taxon>
    </lineage>
</organism>
<keyword evidence="3" id="KW-0732">Signal</keyword>
<accession>A0A0B2PS30</accession>
<keyword evidence="2" id="KW-0945">Host-virus interaction</keyword>
<evidence type="ECO:0000256" key="2">
    <source>
        <dbReference type="ARBA" id="ARBA00022581"/>
    </source>
</evidence>
<reference evidence="10" key="1">
    <citation type="submission" date="2014-07" db="EMBL/GenBank/DDBJ databases">
        <title>Identification of a novel salt tolerance gene in wild soybean by whole-genome sequencing.</title>
        <authorList>
            <person name="Lam H.-M."/>
            <person name="Qi X."/>
            <person name="Li M.-W."/>
            <person name="Liu X."/>
            <person name="Xie M."/>
            <person name="Ni M."/>
            <person name="Xu X."/>
        </authorList>
    </citation>
    <scope>NUCLEOTIDE SEQUENCE [LARGE SCALE GENOMIC DNA]</scope>
    <source>
        <tissue evidence="10">Root</tissue>
    </source>
</reference>
<protein>
    <submittedName>
        <fullName evidence="10">Cysteine-rich repeat secretory protein 56</fullName>
    </submittedName>
</protein>
<comment type="subcellular location">
    <subcellularLocation>
        <location evidence="7">Cell junction</location>
        <location evidence="7">Plasmodesma</location>
    </subcellularLocation>
    <subcellularLocation>
        <location evidence="1">Cell membrane</location>
        <topology evidence="1">Single-pass type I membrane protein</topology>
    </subcellularLocation>
</comment>
<evidence type="ECO:0000256" key="3">
    <source>
        <dbReference type="ARBA" id="ARBA00022729"/>
    </source>
</evidence>
<dbReference type="InterPro" id="IPR002902">
    <property type="entry name" value="GNK2"/>
</dbReference>
<evidence type="ECO:0000256" key="5">
    <source>
        <dbReference type="ARBA" id="ARBA00022949"/>
    </source>
</evidence>
<dbReference type="AlphaFoldDB" id="A0A0B2PS30"/>
<evidence type="ECO:0000256" key="8">
    <source>
        <dbReference type="ARBA" id="ARBA00038393"/>
    </source>
</evidence>
<dbReference type="Proteomes" id="UP000053555">
    <property type="component" value="Unassembled WGS sequence"/>
</dbReference>
<keyword evidence="6" id="KW-1015">Disulfide bond</keyword>
<gene>
    <name evidence="10" type="ORF">glysoja_048212</name>
</gene>